<feature type="region of interest" description="Disordered" evidence="1">
    <location>
        <begin position="1"/>
        <end position="26"/>
    </location>
</feature>
<keyword evidence="2" id="KW-0472">Membrane</keyword>
<evidence type="ECO:0000256" key="1">
    <source>
        <dbReference type="SAM" id="MobiDB-lite"/>
    </source>
</evidence>
<dbReference type="RefSeq" id="XP_007513958.1">
    <property type="nucleotide sequence ID" value="XM_007513896.1"/>
</dbReference>
<dbReference type="KEGG" id="bpg:Bathy03g01130"/>
<dbReference type="OrthoDB" id="497979at2759"/>
<evidence type="ECO:0000256" key="2">
    <source>
        <dbReference type="SAM" id="Phobius"/>
    </source>
</evidence>
<dbReference type="eggNOG" id="ENOG502S9R4">
    <property type="taxonomic scope" value="Eukaryota"/>
</dbReference>
<sequence>MTSRARTPTTATTSSSKTTFNSRFQTKKTSKSCRVVSSKSGGFHRQNRNRFGENVHRNNVILGGGQEIAQLADWDEETITTVIAAVLGIGAGLGIPIFFVTQEARDKERIEEIRELNRATLKATGEQMSEEEIKELRPNRYLDRREFKDDD</sequence>
<proteinExistence type="predicted"/>
<reference evidence="3 4" key="1">
    <citation type="submission" date="2011-10" db="EMBL/GenBank/DDBJ databases">
        <authorList>
            <person name="Genoscope - CEA"/>
        </authorList>
    </citation>
    <scope>NUCLEOTIDE SEQUENCE [LARGE SCALE GENOMIC DNA]</scope>
    <source>
        <strain evidence="3 4">RCC 1105</strain>
    </source>
</reference>
<gene>
    <name evidence="3" type="ORF">Bathy03g01130</name>
</gene>
<protein>
    <submittedName>
        <fullName evidence="3">Uncharacterized protein</fullName>
    </submittedName>
</protein>
<dbReference type="GeneID" id="19016651"/>
<dbReference type="EMBL" id="FO082276">
    <property type="protein sequence ID" value="CCO15395.1"/>
    <property type="molecule type" value="Genomic_DNA"/>
</dbReference>
<dbReference type="Proteomes" id="UP000198341">
    <property type="component" value="Chromosome 3"/>
</dbReference>
<keyword evidence="2" id="KW-0812">Transmembrane</keyword>
<evidence type="ECO:0000313" key="4">
    <source>
        <dbReference type="Proteomes" id="UP000198341"/>
    </source>
</evidence>
<evidence type="ECO:0000313" key="3">
    <source>
        <dbReference type="EMBL" id="CCO15395.1"/>
    </source>
</evidence>
<organism evidence="3 4">
    <name type="scientific">Bathycoccus prasinos</name>
    <dbReference type="NCBI Taxonomy" id="41875"/>
    <lineage>
        <taxon>Eukaryota</taxon>
        <taxon>Viridiplantae</taxon>
        <taxon>Chlorophyta</taxon>
        <taxon>Mamiellophyceae</taxon>
        <taxon>Mamiellales</taxon>
        <taxon>Bathycoccaceae</taxon>
        <taxon>Bathycoccus</taxon>
    </lineage>
</organism>
<feature type="transmembrane region" description="Helical" evidence="2">
    <location>
        <begin position="79"/>
        <end position="100"/>
    </location>
</feature>
<accession>K8ESL2</accession>
<keyword evidence="4" id="KW-1185">Reference proteome</keyword>
<feature type="compositionally biased region" description="Low complexity" evidence="1">
    <location>
        <begin position="1"/>
        <end position="19"/>
    </location>
</feature>
<name>K8ESL2_9CHLO</name>
<dbReference type="AlphaFoldDB" id="K8ESL2"/>
<keyword evidence="2" id="KW-1133">Transmembrane helix</keyword>